<dbReference type="EMBL" id="MT142356">
    <property type="protein sequence ID" value="QJA78853.1"/>
    <property type="molecule type" value="Genomic_DNA"/>
</dbReference>
<name>A0A6M3KAE2_9ZZZZ</name>
<accession>A0A6M3KAE2</accession>
<evidence type="ECO:0000313" key="1">
    <source>
        <dbReference type="EMBL" id="QJA78853.1"/>
    </source>
</evidence>
<gene>
    <name evidence="1" type="ORF">MM415A00980_0014</name>
</gene>
<proteinExistence type="predicted"/>
<dbReference type="AlphaFoldDB" id="A0A6M3KAE2"/>
<organism evidence="1">
    <name type="scientific">viral metagenome</name>
    <dbReference type="NCBI Taxonomy" id="1070528"/>
    <lineage>
        <taxon>unclassified sequences</taxon>
        <taxon>metagenomes</taxon>
        <taxon>organismal metagenomes</taxon>
    </lineage>
</organism>
<sequence>MSKLIELRKKHPQYKNVQDEELKKLLHKKFYSSMTFAEFEKKLAGDVPKHEEKIVVVQQKDNSDTVALTSAIEKLSKANTQTNETLVKKLDEIIEKKVSVSEPKSKKPEISIDNVIKHLINLTSESNASVEMTTRAIGNVLTDLKTIQMQYERTMQSVLESNRKPLNLKVKFRRDGSKLIKEAKVKEI</sequence>
<protein>
    <submittedName>
        <fullName evidence="1">Uncharacterized protein</fullName>
    </submittedName>
</protein>
<reference evidence="1" key="1">
    <citation type="submission" date="2020-03" db="EMBL/GenBank/DDBJ databases">
        <title>The deep terrestrial virosphere.</title>
        <authorList>
            <person name="Holmfeldt K."/>
            <person name="Nilsson E."/>
            <person name="Simone D."/>
            <person name="Lopez-Fernandez M."/>
            <person name="Wu X."/>
            <person name="de Brujin I."/>
            <person name="Lundin D."/>
            <person name="Andersson A."/>
            <person name="Bertilsson S."/>
            <person name="Dopson M."/>
        </authorList>
    </citation>
    <scope>NUCLEOTIDE SEQUENCE</scope>
    <source>
        <strain evidence="1">MM415A00980</strain>
    </source>
</reference>